<dbReference type="Pfam" id="PF24489">
    <property type="entry name" value="Ig_J_second"/>
    <property type="match status" value="1"/>
</dbReference>
<accession>F4SY49</accession>
<organism evidence="2 3">
    <name type="scientific">Escherichia coli M605</name>
    <dbReference type="NCBI Taxonomy" id="656417"/>
    <lineage>
        <taxon>Bacteria</taxon>
        <taxon>Pseudomonadati</taxon>
        <taxon>Pseudomonadota</taxon>
        <taxon>Gammaproteobacteria</taxon>
        <taxon>Enterobacterales</taxon>
        <taxon>Enterobacteriaceae</taxon>
        <taxon>Escherichia</taxon>
    </lineage>
</organism>
<feature type="domain" description="Tip attachment protein J second Ig-like" evidence="1">
    <location>
        <begin position="6"/>
        <end position="67"/>
    </location>
</feature>
<protein>
    <submittedName>
        <fullName evidence="2">Host specificity protein J</fullName>
    </submittedName>
</protein>
<dbReference type="InterPro" id="IPR057587">
    <property type="entry name" value="GpJ_Ig_second"/>
</dbReference>
<dbReference type="AlphaFoldDB" id="F4SY49"/>
<evidence type="ECO:0000313" key="3">
    <source>
        <dbReference type="Proteomes" id="UP000004710"/>
    </source>
</evidence>
<evidence type="ECO:0000259" key="1">
    <source>
        <dbReference type="Pfam" id="PF24489"/>
    </source>
</evidence>
<dbReference type="EMBL" id="GL883905">
    <property type="protein sequence ID" value="EGI16296.1"/>
    <property type="molecule type" value="Genomic_DNA"/>
</dbReference>
<name>F4SY49_ECOLX</name>
<dbReference type="HOGENOM" id="CLU_1989242_0_0_6"/>
<proteinExistence type="predicted"/>
<dbReference type="PANTHER" id="PTHR36251:SF2">
    <property type="entry name" value="GIFSY-2 PROPHAGE HOST SPECIFICITY PROTEIN J, PHAGE LAMBDA"/>
    <property type="match status" value="1"/>
</dbReference>
<evidence type="ECO:0000313" key="2">
    <source>
        <dbReference type="EMBL" id="EGI16296.1"/>
    </source>
</evidence>
<gene>
    <name evidence="2" type="ORF">ECIG_04687</name>
</gene>
<dbReference type="InterPro" id="IPR053171">
    <property type="entry name" value="Viral_Tip_Attach_Protein"/>
</dbReference>
<dbReference type="PANTHER" id="PTHR36251">
    <property type="entry name" value="FELS-1 PROPHAGE HOST SPECIFICITY PROTEIN-RELATED"/>
    <property type="match status" value="1"/>
</dbReference>
<dbReference type="Proteomes" id="UP000004710">
    <property type="component" value="Unassembled WGS sequence"/>
</dbReference>
<reference evidence="2 3" key="1">
    <citation type="submission" date="2010-01" db="EMBL/GenBank/DDBJ databases">
        <title>The Genome Sequence of Escherichia coli M605.</title>
        <authorList>
            <consortium name="The Broad Institute Genome Sequencing Platform"/>
            <consortium name="The Broad Institute Genome Sequencing Center for Infectious Disease"/>
            <person name="Feldgarden M."/>
            <person name="Gordon D.M."/>
            <person name="Johnson J.R."/>
            <person name="Johnston B.D."/>
            <person name="Young S."/>
            <person name="Zeng Q."/>
            <person name="Koehrsen M."/>
            <person name="Alvarado L."/>
            <person name="Berlin A.M."/>
            <person name="Borenstein D."/>
            <person name="Chapman S.B."/>
            <person name="Chen Z."/>
            <person name="Engels R."/>
            <person name="Freedman E."/>
            <person name="Gellesch M."/>
            <person name="Goldberg J."/>
            <person name="Griggs A."/>
            <person name="Gujja S."/>
            <person name="Heilman E.R."/>
            <person name="Heiman D.I."/>
            <person name="Hepburn T.A."/>
            <person name="Howarth C."/>
            <person name="Jen D."/>
            <person name="Larson L."/>
            <person name="Lewis B."/>
            <person name="Mehta T."/>
            <person name="Park D."/>
            <person name="Pearson M."/>
            <person name="Richards J."/>
            <person name="Roberts A."/>
            <person name="Saif S."/>
            <person name="Shea T.D."/>
            <person name="Shenoy N."/>
            <person name="Sisk P."/>
            <person name="Stolte C."/>
            <person name="Sykes S.N."/>
            <person name="Walk T."/>
            <person name="White J."/>
            <person name="Yandava C."/>
            <person name="Haas B."/>
            <person name="Henn M.R."/>
            <person name="Nusbaum C."/>
            <person name="Birren B."/>
        </authorList>
    </citation>
    <scope>NUCLEOTIDE SEQUENCE [LARGE SCALE GENOMIC DNA]</scope>
    <source>
        <strain evidence="2 3">M605</strain>
    </source>
</reference>
<sequence length="125" mass="14526">MITMPKKRNQRGVYLGTALYWIAASINIRPGHDYYFYIRRVNTVGKSAFVEAVGQPSNDAADYLNFYKGLINKTHLGKELLENFELTEDNASRLEQFSEEWKDASDKWNAMWGVKIEQTRDGKRE</sequence>